<organism evidence="1 3">
    <name type="scientific">Didymodactylos carnosus</name>
    <dbReference type="NCBI Taxonomy" id="1234261"/>
    <lineage>
        <taxon>Eukaryota</taxon>
        <taxon>Metazoa</taxon>
        <taxon>Spiralia</taxon>
        <taxon>Gnathifera</taxon>
        <taxon>Rotifera</taxon>
        <taxon>Eurotatoria</taxon>
        <taxon>Bdelloidea</taxon>
        <taxon>Philodinida</taxon>
        <taxon>Philodinidae</taxon>
        <taxon>Didymodactylos</taxon>
    </lineage>
</organism>
<accession>A0A815E5D2</accession>
<protein>
    <submittedName>
        <fullName evidence="1">Uncharacterized protein</fullName>
    </submittedName>
</protein>
<comment type="caution">
    <text evidence="1">The sequence shown here is derived from an EMBL/GenBank/DDBJ whole genome shotgun (WGS) entry which is preliminary data.</text>
</comment>
<evidence type="ECO:0000313" key="1">
    <source>
        <dbReference type="EMBL" id="CAF1307826.1"/>
    </source>
</evidence>
<dbReference type="Proteomes" id="UP000663829">
    <property type="component" value="Unassembled WGS sequence"/>
</dbReference>
<evidence type="ECO:0000313" key="3">
    <source>
        <dbReference type="Proteomes" id="UP000663829"/>
    </source>
</evidence>
<dbReference type="AlphaFoldDB" id="A0A815E5D2"/>
<name>A0A815E5D2_9BILA</name>
<gene>
    <name evidence="1" type="ORF">GPM918_LOCUS28848</name>
    <name evidence="2" type="ORF">SRO942_LOCUS29378</name>
</gene>
<dbReference type="EMBL" id="CAJNOQ010012776">
    <property type="protein sequence ID" value="CAF1307826.1"/>
    <property type="molecule type" value="Genomic_DNA"/>
</dbReference>
<evidence type="ECO:0000313" key="2">
    <source>
        <dbReference type="EMBL" id="CAF4142549.1"/>
    </source>
</evidence>
<feature type="non-terminal residue" evidence="1">
    <location>
        <position position="1"/>
    </location>
</feature>
<reference evidence="1" key="1">
    <citation type="submission" date="2021-02" db="EMBL/GenBank/DDBJ databases">
        <authorList>
            <person name="Nowell W R."/>
        </authorList>
    </citation>
    <scope>NUCLEOTIDE SEQUENCE</scope>
</reference>
<proteinExistence type="predicted"/>
<sequence length="303" mass="36675">FVDLLIKIAKKEFDFSSKVEFEDFIVENLSVELQQNDHRRNQFLYEIIRKTNQIHKRIYFNEILILYEKSNEQILTSIDSLCTDLNKTELKENFQLFFKDLVYNVYLKLFDYIDQIYIISLDRLKITDKYQNYVEVTRLINEFFNNIDYKSDVEIFLEKSTLFFNYLQKQCPIMASGLNNVENLSNEISKILNELKTSCTIFDRCSLRKVMSNDNLTNFDQYKDEIILRKIKEQTFEILYQHLQDNQIDSFILTQIKHKELFELLNEIDSFIEDKIELEKYNQLYSIIQTRGLSIPILRRYRY</sequence>
<keyword evidence="3" id="KW-1185">Reference proteome</keyword>
<dbReference type="Proteomes" id="UP000681722">
    <property type="component" value="Unassembled WGS sequence"/>
</dbReference>
<dbReference type="EMBL" id="CAJOBC010040734">
    <property type="protein sequence ID" value="CAF4142549.1"/>
    <property type="molecule type" value="Genomic_DNA"/>
</dbReference>